<evidence type="ECO:0000313" key="2">
    <source>
        <dbReference type="EMBL" id="KAF6831159.1"/>
    </source>
</evidence>
<evidence type="ECO:0000313" key="3">
    <source>
        <dbReference type="Proteomes" id="UP000639643"/>
    </source>
</evidence>
<evidence type="ECO:0000256" key="1">
    <source>
        <dbReference type="SAM" id="MobiDB-lite"/>
    </source>
</evidence>
<gene>
    <name evidence="2" type="ORF">CMUS01_07437</name>
</gene>
<name>A0A8H6KGL4_9PEZI</name>
<comment type="caution">
    <text evidence="2">The sequence shown here is derived from an EMBL/GenBank/DDBJ whole genome shotgun (WGS) entry which is preliminary data.</text>
</comment>
<feature type="region of interest" description="Disordered" evidence="1">
    <location>
        <begin position="16"/>
        <end position="38"/>
    </location>
</feature>
<dbReference type="Proteomes" id="UP000639643">
    <property type="component" value="Unassembled WGS sequence"/>
</dbReference>
<protein>
    <submittedName>
        <fullName evidence="2">Uncharacterized protein</fullName>
    </submittedName>
</protein>
<proteinExistence type="predicted"/>
<keyword evidence="3" id="KW-1185">Reference proteome</keyword>
<accession>A0A8H6KGL4</accession>
<organism evidence="2 3">
    <name type="scientific">Colletotrichum musicola</name>
    <dbReference type="NCBI Taxonomy" id="2175873"/>
    <lineage>
        <taxon>Eukaryota</taxon>
        <taxon>Fungi</taxon>
        <taxon>Dikarya</taxon>
        <taxon>Ascomycota</taxon>
        <taxon>Pezizomycotina</taxon>
        <taxon>Sordariomycetes</taxon>
        <taxon>Hypocreomycetidae</taxon>
        <taxon>Glomerellales</taxon>
        <taxon>Glomerellaceae</taxon>
        <taxon>Colletotrichum</taxon>
        <taxon>Colletotrichum orchidearum species complex</taxon>
    </lineage>
</organism>
<sequence length="125" mass="13444">MQATFRRNVTIPITVPAGQKQTLPSEPPGPAPEALPGLAASATRRRRLRYLLYYTLLDASLTGSSASNFYESPPLSGFCLHHPRESSEHALIFCGSFEGEAAIGVPEDRVLDSGGHAVGTDRYTT</sequence>
<dbReference type="AlphaFoldDB" id="A0A8H6KGL4"/>
<reference evidence="2" key="1">
    <citation type="journal article" date="2020" name="Phytopathology">
        <title>Genome Sequence Resources of Colletotrichum truncatum, C. plurivorum, C. musicola, and C. sojae: Four Species Pathogenic to Soybean (Glycine max).</title>
        <authorList>
            <person name="Rogerio F."/>
            <person name="Boufleur T.R."/>
            <person name="Ciampi-Guillardi M."/>
            <person name="Sukno S.A."/>
            <person name="Thon M.R."/>
            <person name="Massola Junior N.S."/>
            <person name="Baroncelli R."/>
        </authorList>
    </citation>
    <scope>NUCLEOTIDE SEQUENCE</scope>
    <source>
        <strain evidence="2">LFN0074</strain>
    </source>
</reference>
<dbReference type="EMBL" id="WIGM01000267">
    <property type="protein sequence ID" value="KAF6831159.1"/>
    <property type="molecule type" value="Genomic_DNA"/>
</dbReference>